<keyword evidence="13" id="KW-1133">Transmembrane helix</keyword>
<evidence type="ECO:0000256" key="9">
    <source>
        <dbReference type="ARBA" id="ARBA00022807"/>
    </source>
</evidence>
<feature type="compositionally biased region" description="Basic and acidic residues" evidence="12">
    <location>
        <begin position="607"/>
        <end position="627"/>
    </location>
</feature>
<evidence type="ECO:0000256" key="1">
    <source>
        <dbReference type="ARBA" id="ARBA00000707"/>
    </source>
</evidence>
<keyword evidence="7" id="KW-0833">Ubl conjugation pathway</keyword>
<evidence type="ECO:0000256" key="3">
    <source>
        <dbReference type="ARBA" id="ARBA00012759"/>
    </source>
</evidence>
<feature type="compositionally biased region" description="Acidic residues" evidence="12">
    <location>
        <begin position="658"/>
        <end position="668"/>
    </location>
</feature>
<evidence type="ECO:0000256" key="11">
    <source>
        <dbReference type="PROSITE-ProRule" id="PRU00134"/>
    </source>
</evidence>
<feature type="transmembrane region" description="Helical" evidence="13">
    <location>
        <begin position="12"/>
        <end position="31"/>
    </location>
</feature>
<dbReference type="InterPro" id="IPR028889">
    <property type="entry name" value="USP"/>
</dbReference>
<keyword evidence="4" id="KW-0645">Protease</keyword>
<keyword evidence="8" id="KW-0378">Hydrolase</keyword>
<dbReference type="Pfam" id="PF00443">
    <property type="entry name" value="UCH"/>
    <property type="match status" value="1"/>
</dbReference>
<evidence type="ECO:0000259" key="15">
    <source>
        <dbReference type="PROSITE" id="PS50865"/>
    </source>
</evidence>
<evidence type="ECO:0000256" key="5">
    <source>
        <dbReference type="ARBA" id="ARBA00022723"/>
    </source>
</evidence>
<evidence type="ECO:0000256" key="10">
    <source>
        <dbReference type="ARBA" id="ARBA00022833"/>
    </source>
</evidence>
<reference evidence="17" key="1">
    <citation type="journal article" date="2015" name="Nat. Plants">
        <title>Genome expansion of Arabis alpina linked with retrotransposition and reduced symmetric DNA methylation.</title>
        <authorList>
            <person name="Willing E.M."/>
            <person name="Rawat V."/>
            <person name="Mandakova T."/>
            <person name="Maumus F."/>
            <person name="James G.V."/>
            <person name="Nordstroem K.J."/>
            <person name="Becker C."/>
            <person name="Warthmann N."/>
            <person name="Chica C."/>
            <person name="Szarzynska B."/>
            <person name="Zytnicki M."/>
            <person name="Albani M.C."/>
            <person name="Kiefer C."/>
            <person name="Bergonzi S."/>
            <person name="Castaings L."/>
            <person name="Mateos J.L."/>
            <person name="Berns M.C."/>
            <person name="Bujdoso N."/>
            <person name="Piofczyk T."/>
            <person name="de Lorenzo L."/>
            <person name="Barrero-Sicilia C."/>
            <person name="Mateos I."/>
            <person name="Piednoel M."/>
            <person name="Hagmann J."/>
            <person name="Chen-Min-Tao R."/>
            <person name="Iglesias-Fernandez R."/>
            <person name="Schuster S.C."/>
            <person name="Alonso-Blanco C."/>
            <person name="Roudier F."/>
            <person name="Carbonero P."/>
            <person name="Paz-Ares J."/>
            <person name="Davis S.J."/>
            <person name="Pecinka A."/>
            <person name="Quesneville H."/>
            <person name="Colot V."/>
            <person name="Lysak M.A."/>
            <person name="Weigel D."/>
            <person name="Coupland G."/>
            <person name="Schneeberger K."/>
        </authorList>
    </citation>
    <scope>NUCLEOTIDE SEQUENCE [LARGE SCALE GENOMIC DNA]</scope>
    <source>
        <strain evidence="17">cv. Pajares</strain>
    </source>
</reference>
<feature type="compositionally biased region" description="Basic and acidic residues" evidence="12">
    <location>
        <begin position="528"/>
        <end position="538"/>
    </location>
</feature>
<name>A0A087GS05_ARAAL</name>
<dbReference type="CDD" id="cd02661">
    <property type="entry name" value="Peptidase_C19E"/>
    <property type="match status" value="1"/>
</dbReference>
<keyword evidence="13" id="KW-0472">Membrane</keyword>
<dbReference type="Proteomes" id="UP000029120">
    <property type="component" value="Chromosome 6"/>
</dbReference>
<dbReference type="PROSITE" id="PS00972">
    <property type="entry name" value="USP_1"/>
    <property type="match status" value="1"/>
</dbReference>
<protein>
    <recommendedName>
        <fullName evidence="3">ubiquitinyl hydrolase 1</fullName>
        <ecNumber evidence="3">3.4.19.12</ecNumber>
    </recommendedName>
</protein>
<feature type="region of interest" description="Disordered" evidence="12">
    <location>
        <begin position="525"/>
        <end position="668"/>
    </location>
</feature>
<dbReference type="GO" id="GO:0008270">
    <property type="term" value="F:zinc ion binding"/>
    <property type="evidence" value="ECO:0007669"/>
    <property type="project" value="UniProtKB-KW"/>
</dbReference>
<feature type="region of interest" description="Disordered" evidence="12">
    <location>
        <begin position="481"/>
        <end position="513"/>
    </location>
</feature>
<evidence type="ECO:0000256" key="6">
    <source>
        <dbReference type="ARBA" id="ARBA00022771"/>
    </source>
</evidence>
<dbReference type="Gene3D" id="6.10.140.2220">
    <property type="match status" value="1"/>
</dbReference>
<dbReference type="InterPro" id="IPR002893">
    <property type="entry name" value="Znf_MYND"/>
</dbReference>
<dbReference type="GO" id="GO:0005829">
    <property type="term" value="C:cytosol"/>
    <property type="evidence" value="ECO:0007669"/>
    <property type="project" value="TreeGrafter"/>
</dbReference>
<dbReference type="OMA" id="MSCCGGE"/>
<feature type="compositionally biased region" description="Basic and acidic residues" evidence="12">
    <location>
        <begin position="560"/>
        <end position="570"/>
    </location>
</feature>
<dbReference type="Gene3D" id="3.90.70.10">
    <property type="entry name" value="Cysteine proteinases"/>
    <property type="match status" value="1"/>
</dbReference>
<dbReference type="FunFam" id="3.90.70.10:FF:000026">
    <property type="entry name" value="Ubiquitin carboxyl-terminal hydrolase 15"/>
    <property type="match status" value="1"/>
</dbReference>
<keyword evidence="5" id="KW-0479">Metal-binding</keyword>
<keyword evidence="17" id="KW-1185">Reference proteome</keyword>
<keyword evidence="6 11" id="KW-0863">Zinc-finger</keyword>
<feature type="compositionally biased region" description="Low complexity" evidence="12">
    <location>
        <begin position="539"/>
        <end position="549"/>
    </location>
</feature>
<evidence type="ECO:0000256" key="12">
    <source>
        <dbReference type="SAM" id="MobiDB-lite"/>
    </source>
</evidence>
<evidence type="ECO:0000256" key="13">
    <source>
        <dbReference type="SAM" id="Phobius"/>
    </source>
</evidence>
<evidence type="ECO:0000313" key="16">
    <source>
        <dbReference type="EMBL" id="KFK32657.1"/>
    </source>
</evidence>
<feature type="compositionally biased region" description="Polar residues" evidence="12">
    <location>
        <begin position="498"/>
        <end position="508"/>
    </location>
</feature>
<dbReference type="Gramene" id="KFK32657">
    <property type="protein sequence ID" value="KFK32657"/>
    <property type="gene ID" value="AALP_AA6G271600"/>
</dbReference>
<dbReference type="PANTHER" id="PTHR24006">
    <property type="entry name" value="UBIQUITIN CARBOXYL-TERMINAL HYDROLASE"/>
    <property type="match status" value="1"/>
</dbReference>
<dbReference type="GO" id="GO:0005634">
    <property type="term" value="C:nucleus"/>
    <property type="evidence" value="ECO:0007669"/>
    <property type="project" value="TreeGrafter"/>
</dbReference>
<comment type="similarity">
    <text evidence="2">Belongs to the peptidase C19 family.</text>
</comment>
<dbReference type="EMBL" id="CM002874">
    <property type="protein sequence ID" value="KFK32657.1"/>
    <property type="molecule type" value="Genomic_DNA"/>
</dbReference>
<dbReference type="EC" id="3.4.19.12" evidence="3"/>
<dbReference type="GO" id="GO:0016579">
    <property type="term" value="P:protein deubiquitination"/>
    <property type="evidence" value="ECO:0007669"/>
    <property type="project" value="InterPro"/>
</dbReference>
<dbReference type="PANTHER" id="PTHR24006:SF677">
    <property type="entry name" value="UBIQUITIN CARBOXYL-TERMINAL HYDROLASE 19"/>
    <property type="match status" value="1"/>
</dbReference>
<keyword evidence="10" id="KW-0862">Zinc</keyword>
<dbReference type="FunFam" id="6.10.140.2220:FF:000006">
    <property type="entry name" value="Ubiquitin carboxyl-terminal hydrolase 15"/>
    <property type="match status" value="1"/>
</dbReference>
<evidence type="ECO:0000256" key="2">
    <source>
        <dbReference type="ARBA" id="ARBA00009085"/>
    </source>
</evidence>
<evidence type="ECO:0000259" key="14">
    <source>
        <dbReference type="PROSITE" id="PS50235"/>
    </source>
</evidence>
<feature type="domain" description="MYND-type" evidence="15">
    <location>
        <begin position="61"/>
        <end position="98"/>
    </location>
</feature>
<dbReference type="PROSITE" id="PS50865">
    <property type="entry name" value="ZF_MYND_2"/>
    <property type="match status" value="1"/>
</dbReference>
<dbReference type="AlphaFoldDB" id="A0A087GS05"/>
<evidence type="ECO:0000313" key="17">
    <source>
        <dbReference type="Proteomes" id="UP000029120"/>
    </source>
</evidence>
<dbReference type="eggNOG" id="KOG1865">
    <property type="taxonomic scope" value="Eukaryota"/>
</dbReference>
<comment type="catalytic activity">
    <reaction evidence="1">
        <text>Thiol-dependent hydrolysis of ester, thioester, amide, peptide and isopeptide bonds formed by the C-terminal Gly of ubiquitin (a 76-residue protein attached to proteins as an intracellular targeting signal).</text>
        <dbReference type="EC" id="3.4.19.12"/>
    </reaction>
</comment>
<evidence type="ECO:0000256" key="4">
    <source>
        <dbReference type="ARBA" id="ARBA00022670"/>
    </source>
</evidence>
<dbReference type="InterPro" id="IPR018200">
    <property type="entry name" value="USP_CS"/>
</dbReference>
<feature type="compositionally biased region" description="Low complexity" evidence="12">
    <location>
        <begin position="643"/>
        <end position="652"/>
    </location>
</feature>
<dbReference type="InterPro" id="IPR038765">
    <property type="entry name" value="Papain-like_cys_pep_sf"/>
</dbReference>
<evidence type="ECO:0000256" key="8">
    <source>
        <dbReference type="ARBA" id="ARBA00022801"/>
    </source>
</evidence>
<dbReference type="SUPFAM" id="SSF144232">
    <property type="entry name" value="HIT/MYND zinc finger-like"/>
    <property type="match status" value="1"/>
</dbReference>
<organism evidence="16 17">
    <name type="scientific">Arabis alpina</name>
    <name type="common">Alpine rock-cress</name>
    <dbReference type="NCBI Taxonomy" id="50452"/>
    <lineage>
        <taxon>Eukaryota</taxon>
        <taxon>Viridiplantae</taxon>
        <taxon>Streptophyta</taxon>
        <taxon>Embryophyta</taxon>
        <taxon>Tracheophyta</taxon>
        <taxon>Spermatophyta</taxon>
        <taxon>Magnoliopsida</taxon>
        <taxon>eudicotyledons</taxon>
        <taxon>Gunneridae</taxon>
        <taxon>Pentapetalae</taxon>
        <taxon>rosids</taxon>
        <taxon>malvids</taxon>
        <taxon>Brassicales</taxon>
        <taxon>Brassicaceae</taxon>
        <taxon>Arabideae</taxon>
        <taxon>Arabis</taxon>
    </lineage>
</organism>
<evidence type="ECO:0000256" key="7">
    <source>
        <dbReference type="ARBA" id="ARBA00022786"/>
    </source>
</evidence>
<dbReference type="PROSITE" id="PS01360">
    <property type="entry name" value="ZF_MYND_1"/>
    <property type="match status" value="1"/>
</dbReference>
<accession>A0A087GS05</accession>
<keyword evidence="9" id="KW-0788">Thiol protease</keyword>
<dbReference type="PROSITE" id="PS50235">
    <property type="entry name" value="USP_3"/>
    <property type="match status" value="1"/>
</dbReference>
<keyword evidence="13" id="KW-0812">Transmembrane</keyword>
<dbReference type="SUPFAM" id="SSF54001">
    <property type="entry name" value="Cysteine proteinases"/>
    <property type="match status" value="1"/>
</dbReference>
<feature type="compositionally biased region" description="Basic and acidic residues" evidence="12">
    <location>
        <begin position="483"/>
        <end position="495"/>
    </location>
</feature>
<proteinExistence type="inferred from homology"/>
<gene>
    <name evidence="16" type="ordered locus">AALP_Aa6g271600</name>
</gene>
<dbReference type="Pfam" id="PF01753">
    <property type="entry name" value="zf-MYND"/>
    <property type="match status" value="1"/>
</dbReference>
<dbReference type="GO" id="GO:0006508">
    <property type="term" value="P:proteolysis"/>
    <property type="evidence" value="ECO:0007669"/>
    <property type="project" value="UniProtKB-KW"/>
</dbReference>
<dbReference type="InterPro" id="IPR050164">
    <property type="entry name" value="Peptidase_C19"/>
</dbReference>
<dbReference type="GO" id="GO:0004843">
    <property type="term" value="F:cysteine-type deubiquitinase activity"/>
    <property type="evidence" value="ECO:0007669"/>
    <property type="project" value="UniProtKB-EC"/>
</dbReference>
<sequence length="668" mass="74629">MHEVGLPFDLNFFTQLILTLFFISLAFLYFVKTTAAKFFEVGSSSDFDRRDFMVPDAPDECAVCGKVTTKKCSRCKSVRYCSGKCQTSDWSSGHKLKCKVFRVTDSSSPVGRDGLEFKASLFGNRSASKVSLVPHLSRSKASVKPSDVLFPYEQFVQYFNWDRPTLAPCGLMNCGNSCFANVVLQCLSWTRPLVAYLLERGHKRECRRNDWCFFCEFETHLERANQSRFPFSPMNIISRLPNIGGNLGYGRQEDAHELMRFVIDMMQSVCLDEFGGEKVVPSRAQETTLIQYIFGGLLQSEVQCTVCSNVSDQYENMMDLTVEIHGDAVSLEECLDQFTAKEWLQGDNMYKCDRCNDYVKACKRLSIRCAPNILTVALKRFQGGRFGKLNKRISFPETFDLGPYTSSGGEGSNVYKLYAVIVHLDMLNASFFGHYICYVKDFRGNWYRIDDSEVENVELEDVLSQRAYMLLYSRVQTRPSSLRSDEVQDEKKTDILETESSQDGSVESSEVGANDTIVSSLCNGMISHSEDPEHKKESASSSSSSSSSSPLAVSLTVSEKGNEVDERVDTVDSESNLSIEMVHVSGTDHQEEAANDTVDSESNPSIEMEHDSGTDHQEEAANEKEDIAVENLAVDSSCSDIATSSPSAASESKPSEKEDSDTEMIDAQ</sequence>
<dbReference type="InterPro" id="IPR001394">
    <property type="entry name" value="Peptidase_C19_UCH"/>
</dbReference>
<feature type="domain" description="USP" evidence="14">
    <location>
        <begin position="169"/>
        <end position="475"/>
    </location>
</feature>
<dbReference type="OrthoDB" id="420187at2759"/>